<reference evidence="10" key="1">
    <citation type="journal article" date="2021" name="PeerJ">
        <title>Extensive microbial diversity within the chicken gut microbiome revealed by metagenomics and culture.</title>
        <authorList>
            <person name="Gilroy R."/>
            <person name="Ravi A."/>
            <person name="Getino M."/>
            <person name="Pursley I."/>
            <person name="Horton D.L."/>
            <person name="Alikhan N.F."/>
            <person name="Baker D."/>
            <person name="Gharbi K."/>
            <person name="Hall N."/>
            <person name="Watson M."/>
            <person name="Adriaenssens E.M."/>
            <person name="Foster-Nyarko E."/>
            <person name="Jarju S."/>
            <person name="Secka A."/>
            <person name="Antonio M."/>
            <person name="Oren A."/>
            <person name="Chaudhuri R.R."/>
            <person name="La Ragione R."/>
            <person name="Hildebrand F."/>
            <person name="Pallen M.J."/>
        </authorList>
    </citation>
    <scope>NUCLEOTIDE SEQUENCE</scope>
    <source>
        <strain evidence="10">ChiBcec1-1630</strain>
    </source>
</reference>
<dbReference type="Pfam" id="PF01061">
    <property type="entry name" value="ABC2_membrane"/>
    <property type="match status" value="1"/>
</dbReference>
<dbReference type="EMBL" id="DWVS01000087">
    <property type="protein sequence ID" value="HJC87091.1"/>
    <property type="molecule type" value="Genomic_DNA"/>
</dbReference>
<keyword evidence="6 8" id="KW-1133">Transmembrane helix</keyword>
<keyword evidence="3" id="KW-0813">Transport</keyword>
<feature type="transmembrane region" description="Helical" evidence="8">
    <location>
        <begin position="136"/>
        <end position="166"/>
    </location>
</feature>
<evidence type="ECO:0000256" key="4">
    <source>
        <dbReference type="ARBA" id="ARBA00022475"/>
    </source>
</evidence>
<dbReference type="InterPro" id="IPR013525">
    <property type="entry name" value="ABC2_TM"/>
</dbReference>
<keyword evidence="5 8" id="KW-0812">Transmembrane</keyword>
<evidence type="ECO:0000256" key="3">
    <source>
        <dbReference type="ARBA" id="ARBA00022448"/>
    </source>
</evidence>
<name>A0A9D2QGA7_9FIRM</name>
<gene>
    <name evidence="10" type="ORF">H9926_03630</name>
</gene>
<organism evidence="10 11">
    <name type="scientific">Candidatus Eisenbergiella intestinigallinarum</name>
    <dbReference type="NCBI Taxonomy" id="2838549"/>
    <lineage>
        <taxon>Bacteria</taxon>
        <taxon>Bacillati</taxon>
        <taxon>Bacillota</taxon>
        <taxon>Clostridia</taxon>
        <taxon>Lachnospirales</taxon>
        <taxon>Lachnospiraceae</taxon>
        <taxon>Eisenbergiella</taxon>
    </lineage>
</organism>
<feature type="transmembrane region" description="Helical" evidence="8">
    <location>
        <begin position="71"/>
        <end position="88"/>
    </location>
</feature>
<dbReference type="PANTHER" id="PTHR30413">
    <property type="entry name" value="INNER MEMBRANE TRANSPORT PERMEASE"/>
    <property type="match status" value="1"/>
</dbReference>
<comment type="similarity">
    <text evidence="2">Belongs to the ABC-2 integral membrane protein family.</text>
</comment>
<protein>
    <submittedName>
        <fullName evidence="10">ABC transporter permease</fullName>
    </submittedName>
</protein>
<accession>A0A9D2QGA7</accession>
<evidence type="ECO:0000256" key="5">
    <source>
        <dbReference type="ARBA" id="ARBA00022692"/>
    </source>
</evidence>
<sequence length="179" mass="20591">MKKLEELKQYSFVVRQLVAREIKRKYSRSYLGILWSVLNPLLNMVVLSFIFTKMFSRNIENYPLYLLSGQTVWQLFTGATSAAMTVMVDNRVMLTRVKFPMAIFPIARVYSALVNFLYTFVAYLLMLLAFRIRPGITMLAAPAVILCVTLFSLGMGYLLAAAYVFFADIRYLYSVLLNL</sequence>
<dbReference type="AlphaFoldDB" id="A0A9D2QGA7"/>
<dbReference type="GO" id="GO:0140359">
    <property type="term" value="F:ABC-type transporter activity"/>
    <property type="evidence" value="ECO:0007669"/>
    <property type="project" value="InterPro"/>
</dbReference>
<evidence type="ECO:0000259" key="9">
    <source>
        <dbReference type="Pfam" id="PF01061"/>
    </source>
</evidence>
<feature type="transmembrane region" description="Helical" evidence="8">
    <location>
        <begin position="109"/>
        <end position="130"/>
    </location>
</feature>
<comment type="subcellular location">
    <subcellularLocation>
        <location evidence="1">Cell inner membrane</location>
        <topology evidence="1">Multi-pass membrane protein</topology>
    </subcellularLocation>
</comment>
<evidence type="ECO:0000313" key="11">
    <source>
        <dbReference type="Proteomes" id="UP000823922"/>
    </source>
</evidence>
<feature type="non-terminal residue" evidence="10">
    <location>
        <position position="179"/>
    </location>
</feature>
<comment type="caution">
    <text evidence="10">The sequence shown here is derived from an EMBL/GenBank/DDBJ whole genome shotgun (WGS) entry which is preliminary data.</text>
</comment>
<dbReference type="PANTHER" id="PTHR30413:SF8">
    <property type="entry name" value="TRANSPORT PERMEASE PROTEIN"/>
    <property type="match status" value="1"/>
</dbReference>
<feature type="domain" description="ABC-2 type transporter transmembrane" evidence="9">
    <location>
        <begin position="15"/>
        <end position="177"/>
    </location>
</feature>
<evidence type="ECO:0000256" key="6">
    <source>
        <dbReference type="ARBA" id="ARBA00022989"/>
    </source>
</evidence>
<dbReference type="GO" id="GO:0015920">
    <property type="term" value="P:lipopolysaccharide transport"/>
    <property type="evidence" value="ECO:0007669"/>
    <property type="project" value="TreeGrafter"/>
</dbReference>
<keyword evidence="4" id="KW-1003">Cell membrane</keyword>
<proteinExistence type="inferred from homology"/>
<evidence type="ECO:0000256" key="1">
    <source>
        <dbReference type="ARBA" id="ARBA00004429"/>
    </source>
</evidence>
<evidence type="ECO:0000256" key="7">
    <source>
        <dbReference type="ARBA" id="ARBA00023136"/>
    </source>
</evidence>
<dbReference type="GO" id="GO:0005886">
    <property type="term" value="C:plasma membrane"/>
    <property type="evidence" value="ECO:0007669"/>
    <property type="project" value="UniProtKB-SubCell"/>
</dbReference>
<dbReference type="Proteomes" id="UP000823922">
    <property type="component" value="Unassembled WGS sequence"/>
</dbReference>
<evidence type="ECO:0000313" key="10">
    <source>
        <dbReference type="EMBL" id="HJC87091.1"/>
    </source>
</evidence>
<feature type="transmembrane region" description="Helical" evidence="8">
    <location>
        <begin position="30"/>
        <end position="51"/>
    </location>
</feature>
<keyword evidence="7 8" id="KW-0472">Membrane</keyword>
<evidence type="ECO:0000256" key="2">
    <source>
        <dbReference type="ARBA" id="ARBA00007783"/>
    </source>
</evidence>
<reference evidence="10" key="2">
    <citation type="submission" date="2021-04" db="EMBL/GenBank/DDBJ databases">
        <authorList>
            <person name="Gilroy R."/>
        </authorList>
    </citation>
    <scope>NUCLEOTIDE SEQUENCE</scope>
    <source>
        <strain evidence="10">ChiBcec1-1630</strain>
    </source>
</reference>
<evidence type="ECO:0000256" key="8">
    <source>
        <dbReference type="SAM" id="Phobius"/>
    </source>
</evidence>